<dbReference type="STRING" id="425504.SAMN05216206_2413"/>
<keyword evidence="1" id="KW-0732">Signal</keyword>
<gene>
    <name evidence="2" type="ORF">SAMN05216206_2413</name>
</gene>
<evidence type="ECO:0000256" key="1">
    <source>
        <dbReference type="SAM" id="SignalP"/>
    </source>
</evidence>
<feature type="chain" id="PRO_5017297486" description="ABC transporter substrate binding protein" evidence="1">
    <location>
        <begin position="20"/>
        <end position="293"/>
    </location>
</feature>
<dbReference type="EMBL" id="FOQL01000003">
    <property type="protein sequence ID" value="SFI56351.1"/>
    <property type="molecule type" value="Genomic_DNA"/>
</dbReference>
<evidence type="ECO:0000313" key="3">
    <source>
        <dbReference type="Proteomes" id="UP000243606"/>
    </source>
</evidence>
<dbReference type="OrthoDB" id="9178917at2"/>
<reference evidence="3" key="1">
    <citation type="submission" date="2016-10" db="EMBL/GenBank/DDBJ databases">
        <authorList>
            <person name="Varghese N."/>
            <person name="Submissions S."/>
        </authorList>
    </citation>
    <scope>NUCLEOTIDE SEQUENCE [LARGE SCALE GENOMIC DNA]</scope>
    <source>
        <strain evidence="3">LMG 24016</strain>
    </source>
</reference>
<dbReference type="PANTHER" id="PTHR35271:SF1">
    <property type="entry name" value="ABC TRANSPORTER, SUBSTRATE-BINDING LIPOPROTEIN"/>
    <property type="match status" value="1"/>
</dbReference>
<dbReference type="Proteomes" id="UP000243606">
    <property type="component" value="Unassembled WGS sequence"/>
</dbReference>
<dbReference type="Gene3D" id="3.40.50.2300">
    <property type="match status" value="1"/>
</dbReference>
<dbReference type="InterPro" id="IPR007487">
    <property type="entry name" value="ABC_transpt-TYRBP-like"/>
</dbReference>
<evidence type="ECO:0000313" key="2">
    <source>
        <dbReference type="EMBL" id="SFI56351.1"/>
    </source>
</evidence>
<dbReference type="PANTHER" id="PTHR35271">
    <property type="entry name" value="ABC TRANSPORTER, SUBSTRATE-BINDING LIPOPROTEIN-RELATED"/>
    <property type="match status" value="1"/>
</dbReference>
<organism evidence="2 3">
    <name type="scientific">Pseudomonas guineae</name>
    <dbReference type="NCBI Taxonomy" id="425504"/>
    <lineage>
        <taxon>Bacteria</taxon>
        <taxon>Pseudomonadati</taxon>
        <taxon>Pseudomonadota</taxon>
        <taxon>Gammaproteobacteria</taxon>
        <taxon>Pseudomonadales</taxon>
        <taxon>Pseudomonadaceae</taxon>
        <taxon>Pseudomonas</taxon>
    </lineage>
</organism>
<sequence>MSRLLLFCCCLLIALPAWTAEIIFSSSTDNPAIQAFVNELKQRRPDDLIRFVALKDLPEPAQLPDTSRLVLLDRPSLDWRLADPAGPPTLALRISRLQANSLPAPLPAQLSLLWSDPSPQRQMRLARLLLPAAKRVGLLYDANSAFLLDEYRQAARAQGMTLVTRRWSDTRDGRPLLYLLAHSDLLLGMNNVELFNSHTVKNLLLTSYTHQRPVIGPSASFVQAGSLASIYSDQSDWLDSLEERLDQPPASWPQSGYPSHFKVTSNPQVARSLAIKLPSNESLAQKLAEGEHP</sequence>
<dbReference type="RefSeq" id="WP_090242251.1">
    <property type="nucleotide sequence ID" value="NZ_FOQL01000003.1"/>
</dbReference>
<protein>
    <recommendedName>
        <fullName evidence="4">ABC transporter substrate binding protein</fullName>
    </recommendedName>
</protein>
<proteinExistence type="predicted"/>
<evidence type="ECO:0008006" key="4">
    <source>
        <dbReference type="Google" id="ProtNLM"/>
    </source>
</evidence>
<dbReference type="AlphaFoldDB" id="A0A1I3J7M8"/>
<accession>A0A1I3J7M8</accession>
<keyword evidence="3" id="KW-1185">Reference proteome</keyword>
<feature type="signal peptide" evidence="1">
    <location>
        <begin position="1"/>
        <end position="19"/>
    </location>
</feature>
<name>A0A1I3J7M8_9PSED</name>